<keyword evidence="2" id="KW-1185">Reference proteome</keyword>
<dbReference type="Proteomes" id="UP001431209">
    <property type="component" value="Unassembled WGS sequence"/>
</dbReference>
<evidence type="ECO:0000313" key="2">
    <source>
        <dbReference type="Proteomes" id="UP001431209"/>
    </source>
</evidence>
<dbReference type="EMBL" id="JAOPGA020001753">
    <property type="protein sequence ID" value="KAL0491066.1"/>
    <property type="molecule type" value="Genomic_DNA"/>
</dbReference>
<organism evidence="1 2">
    <name type="scientific">Acrasis kona</name>
    <dbReference type="NCBI Taxonomy" id="1008807"/>
    <lineage>
        <taxon>Eukaryota</taxon>
        <taxon>Discoba</taxon>
        <taxon>Heterolobosea</taxon>
        <taxon>Tetramitia</taxon>
        <taxon>Eutetramitia</taxon>
        <taxon>Acrasidae</taxon>
        <taxon>Acrasis</taxon>
    </lineage>
</organism>
<gene>
    <name evidence="1" type="ORF">AKO1_009717</name>
</gene>
<accession>A0AAW2ZMK7</accession>
<reference evidence="1 2" key="1">
    <citation type="submission" date="2024-03" db="EMBL/GenBank/DDBJ databases">
        <title>The Acrasis kona genome and developmental transcriptomes reveal deep origins of eukaryotic multicellular pathways.</title>
        <authorList>
            <person name="Sheikh S."/>
            <person name="Fu C.-J."/>
            <person name="Brown M.W."/>
            <person name="Baldauf S.L."/>
        </authorList>
    </citation>
    <scope>NUCLEOTIDE SEQUENCE [LARGE SCALE GENOMIC DNA]</scope>
    <source>
        <strain evidence="1 2">ATCC MYA-3509</strain>
    </source>
</reference>
<dbReference type="AlphaFoldDB" id="A0AAW2ZMK7"/>
<proteinExistence type="predicted"/>
<name>A0AAW2ZMK7_9EUKA</name>
<evidence type="ECO:0000313" key="1">
    <source>
        <dbReference type="EMBL" id="KAL0491066.1"/>
    </source>
</evidence>
<sequence>MSGFNDVIDFYILVCGRNRFLTEEGNDKDEWGDFCELVFEYDKRAQNPHKHCFAVFMDSPDLFVDFELYETGLVQMCIAYIDCHAHDYIGPRKKTLK</sequence>
<protein>
    <submittedName>
        <fullName evidence="1">Uncharacterized protein</fullName>
    </submittedName>
</protein>
<comment type="caution">
    <text evidence="1">The sequence shown here is derived from an EMBL/GenBank/DDBJ whole genome shotgun (WGS) entry which is preliminary data.</text>
</comment>